<proteinExistence type="predicted"/>
<evidence type="ECO:0000256" key="1">
    <source>
        <dbReference type="SAM" id="Phobius"/>
    </source>
</evidence>
<protein>
    <submittedName>
        <fullName evidence="2">Uncharacterized protein</fullName>
    </submittedName>
</protein>
<organism evidence="2">
    <name type="scientific">Podoviridae sp. ctxOS2</name>
    <dbReference type="NCBI Taxonomy" id="2826590"/>
    <lineage>
        <taxon>Viruses</taxon>
        <taxon>Duplodnaviria</taxon>
        <taxon>Heunggongvirae</taxon>
        <taxon>Uroviricota</taxon>
        <taxon>Caudoviricetes</taxon>
    </lineage>
</organism>
<keyword evidence="1" id="KW-0812">Transmembrane</keyword>
<accession>A0A8S5MB00</accession>
<sequence length="68" mass="7169">MNKFALVVYVVIALLAKILGLAFTVSVVLWLLGLFNIAGNTVLGLFVSSFALAVIATGLMEMIKKGAL</sequence>
<keyword evidence="1" id="KW-1133">Transmembrane helix</keyword>
<feature type="transmembrane region" description="Helical" evidence="1">
    <location>
        <begin position="37"/>
        <end position="60"/>
    </location>
</feature>
<name>A0A8S5MB00_9CAUD</name>
<evidence type="ECO:0000313" key="2">
    <source>
        <dbReference type="EMBL" id="DAD79406.1"/>
    </source>
</evidence>
<dbReference type="EMBL" id="BK014864">
    <property type="protein sequence ID" value="DAD79406.1"/>
    <property type="molecule type" value="Genomic_DNA"/>
</dbReference>
<feature type="transmembrane region" description="Helical" evidence="1">
    <location>
        <begin position="7"/>
        <end position="31"/>
    </location>
</feature>
<reference evidence="2" key="1">
    <citation type="journal article" date="2021" name="Proc. Natl. Acad. Sci. U.S.A.">
        <title>A Catalog of Tens of Thousands of Viruses from Human Metagenomes Reveals Hidden Associations with Chronic Diseases.</title>
        <authorList>
            <person name="Tisza M.J."/>
            <person name="Buck C.B."/>
        </authorList>
    </citation>
    <scope>NUCLEOTIDE SEQUENCE</scope>
    <source>
        <strain evidence="2">CtxOS2</strain>
    </source>
</reference>
<keyword evidence="1" id="KW-0472">Membrane</keyword>